<accession>A0A8X7RB73</accession>
<proteinExistence type="predicted"/>
<comment type="caution">
    <text evidence="2">The sequence shown here is derived from an EMBL/GenBank/DDBJ whole genome shotgun (WGS) entry which is preliminary data.</text>
</comment>
<reference evidence="2 3" key="1">
    <citation type="submission" date="2020-02" db="EMBL/GenBank/DDBJ databases">
        <authorList>
            <person name="Ma Q."/>
            <person name="Huang Y."/>
            <person name="Song X."/>
            <person name="Pei D."/>
        </authorList>
    </citation>
    <scope>NUCLEOTIDE SEQUENCE [LARGE SCALE GENOMIC DNA]</scope>
    <source>
        <strain evidence="2">Sxm20200214</strain>
        <tissue evidence="2">Leaf</tissue>
    </source>
</reference>
<evidence type="ECO:0000313" key="2">
    <source>
        <dbReference type="EMBL" id="KAG2283533.1"/>
    </source>
</evidence>
<dbReference type="PANTHER" id="PTHR11895">
    <property type="entry name" value="TRANSAMIDASE"/>
    <property type="match status" value="1"/>
</dbReference>
<dbReference type="Gene3D" id="3.90.1300.10">
    <property type="entry name" value="Amidase signature (AS) domain"/>
    <property type="match status" value="2"/>
</dbReference>
<dbReference type="PANTHER" id="PTHR11895:SF7">
    <property type="entry name" value="GLUTAMYL-TRNA(GLN) AMIDOTRANSFERASE SUBUNIT A, MITOCHONDRIAL"/>
    <property type="match status" value="1"/>
</dbReference>
<dbReference type="InterPro" id="IPR036928">
    <property type="entry name" value="AS_sf"/>
</dbReference>
<dbReference type="InterPro" id="IPR023631">
    <property type="entry name" value="Amidase_dom"/>
</dbReference>
<evidence type="ECO:0000313" key="3">
    <source>
        <dbReference type="Proteomes" id="UP000886595"/>
    </source>
</evidence>
<sequence>MDEFGMGSTNEASAFRFSLILVLKVTANQWDLTRVLGGSSGSSAAAIEARLCIVSPGLDLWLNASSLDVIGCFVSTVADAEMLLHAISGFESKSSKHVRPVLCLVLCIVRIAFFETECIFSLSQEAASHFVFVSIVLGCVLTEVPLPFFSLGVPAFYVLALSESSSNK</sequence>
<dbReference type="Pfam" id="PF01425">
    <property type="entry name" value="Amidase"/>
    <property type="match status" value="1"/>
</dbReference>
<protein>
    <recommendedName>
        <fullName evidence="1">Amidase domain-containing protein</fullName>
    </recommendedName>
</protein>
<dbReference type="GO" id="GO:0050567">
    <property type="term" value="F:glutaminyl-tRNA synthase (glutamine-hydrolyzing) activity"/>
    <property type="evidence" value="ECO:0007669"/>
    <property type="project" value="TreeGrafter"/>
</dbReference>
<dbReference type="Proteomes" id="UP000886595">
    <property type="component" value="Unassembled WGS sequence"/>
</dbReference>
<dbReference type="OrthoDB" id="421993at2759"/>
<dbReference type="InterPro" id="IPR000120">
    <property type="entry name" value="Amidase"/>
</dbReference>
<name>A0A8X7RB73_BRACI</name>
<dbReference type="SUPFAM" id="SSF75304">
    <property type="entry name" value="Amidase signature (AS) enzymes"/>
    <property type="match status" value="1"/>
</dbReference>
<feature type="domain" description="Amidase" evidence="1">
    <location>
        <begin position="1"/>
        <end position="59"/>
    </location>
</feature>
<organism evidence="2 3">
    <name type="scientific">Brassica carinata</name>
    <name type="common">Ethiopian mustard</name>
    <name type="synonym">Abyssinian cabbage</name>
    <dbReference type="NCBI Taxonomy" id="52824"/>
    <lineage>
        <taxon>Eukaryota</taxon>
        <taxon>Viridiplantae</taxon>
        <taxon>Streptophyta</taxon>
        <taxon>Embryophyta</taxon>
        <taxon>Tracheophyta</taxon>
        <taxon>Spermatophyta</taxon>
        <taxon>Magnoliopsida</taxon>
        <taxon>eudicotyledons</taxon>
        <taxon>Gunneridae</taxon>
        <taxon>Pentapetalae</taxon>
        <taxon>rosids</taxon>
        <taxon>malvids</taxon>
        <taxon>Brassicales</taxon>
        <taxon>Brassicaceae</taxon>
        <taxon>Brassiceae</taxon>
        <taxon>Brassica</taxon>
    </lineage>
</organism>
<keyword evidence="3" id="KW-1185">Reference proteome</keyword>
<dbReference type="AlphaFoldDB" id="A0A8X7RB73"/>
<dbReference type="EMBL" id="JAAMPC010000011">
    <property type="protein sequence ID" value="KAG2283533.1"/>
    <property type="molecule type" value="Genomic_DNA"/>
</dbReference>
<evidence type="ECO:0000259" key="1">
    <source>
        <dbReference type="Pfam" id="PF01425"/>
    </source>
</evidence>
<gene>
    <name evidence="2" type="ORF">Bca52824_054753</name>
</gene>